<dbReference type="Proteomes" id="UP000275267">
    <property type="component" value="Unassembled WGS sequence"/>
</dbReference>
<organism evidence="2 3">
    <name type="scientific">Panicum miliaceum</name>
    <name type="common">Proso millet</name>
    <name type="synonym">Broomcorn millet</name>
    <dbReference type="NCBI Taxonomy" id="4540"/>
    <lineage>
        <taxon>Eukaryota</taxon>
        <taxon>Viridiplantae</taxon>
        <taxon>Streptophyta</taxon>
        <taxon>Embryophyta</taxon>
        <taxon>Tracheophyta</taxon>
        <taxon>Spermatophyta</taxon>
        <taxon>Magnoliopsida</taxon>
        <taxon>Liliopsida</taxon>
        <taxon>Poales</taxon>
        <taxon>Poaceae</taxon>
        <taxon>PACMAD clade</taxon>
        <taxon>Panicoideae</taxon>
        <taxon>Panicodae</taxon>
        <taxon>Paniceae</taxon>
        <taxon>Panicinae</taxon>
        <taxon>Panicum</taxon>
        <taxon>Panicum sect. Panicum</taxon>
    </lineage>
</organism>
<name>A0A3L6PZM3_PANMI</name>
<gene>
    <name evidence="2" type="ORF">C2845_PM16G20950</name>
</gene>
<comment type="caution">
    <text evidence="2">The sequence shown here is derived from an EMBL/GenBank/DDBJ whole genome shotgun (WGS) entry which is preliminary data.</text>
</comment>
<feature type="compositionally biased region" description="Polar residues" evidence="1">
    <location>
        <begin position="1"/>
        <end position="11"/>
    </location>
</feature>
<feature type="region of interest" description="Disordered" evidence="1">
    <location>
        <begin position="1"/>
        <end position="70"/>
    </location>
</feature>
<sequence>MIRMQNSSLVMPSTPAVVPPATPPDGSSAGRMKNKKKKGKNQAYGSGGGSSFTGTCGGGGGGGNTPAQPVLPLACRSQSVNRPRAGLAHELAGPRSRRPWAAPRYWASAGLYRPRLPPAHCCFQRGCSSCQRRLSIRLLGSDGIVSRSE</sequence>
<evidence type="ECO:0000256" key="1">
    <source>
        <dbReference type="SAM" id="MobiDB-lite"/>
    </source>
</evidence>
<evidence type="ECO:0000313" key="3">
    <source>
        <dbReference type="Proteomes" id="UP000275267"/>
    </source>
</evidence>
<dbReference type="EMBL" id="PQIB02000015">
    <property type="protein sequence ID" value="RLM66201.1"/>
    <property type="molecule type" value="Genomic_DNA"/>
</dbReference>
<keyword evidence="3" id="KW-1185">Reference proteome</keyword>
<protein>
    <submittedName>
        <fullName evidence="2">Uncharacterized protein</fullName>
    </submittedName>
</protein>
<feature type="compositionally biased region" description="Gly residues" evidence="1">
    <location>
        <begin position="45"/>
        <end position="64"/>
    </location>
</feature>
<evidence type="ECO:0000313" key="2">
    <source>
        <dbReference type="EMBL" id="RLM66201.1"/>
    </source>
</evidence>
<dbReference type="AlphaFoldDB" id="A0A3L6PZM3"/>
<proteinExistence type="predicted"/>
<reference evidence="3" key="1">
    <citation type="journal article" date="2019" name="Nat. Commun.">
        <title>The genome of broomcorn millet.</title>
        <authorList>
            <person name="Zou C."/>
            <person name="Miki D."/>
            <person name="Li D."/>
            <person name="Tang Q."/>
            <person name="Xiao L."/>
            <person name="Rajput S."/>
            <person name="Deng P."/>
            <person name="Jia W."/>
            <person name="Huang R."/>
            <person name="Zhang M."/>
            <person name="Sun Y."/>
            <person name="Hu J."/>
            <person name="Fu X."/>
            <person name="Schnable P.S."/>
            <person name="Li F."/>
            <person name="Zhang H."/>
            <person name="Feng B."/>
            <person name="Zhu X."/>
            <person name="Liu R."/>
            <person name="Schnable J.C."/>
            <person name="Zhu J.-K."/>
            <person name="Zhang H."/>
        </authorList>
    </citation>
    <scope>NUCLEOTIDE SEQUENCE [LARGE SCALE GENOMIC DNA]</scope>
</reference>
<accession>A0A3L6PZM3</accession>